<sequence length="144" mass="16064">MAYIRKVTTSSGATAVQIVQKEQGRIVHIDHIGSAHSKEDLETLLALGSSRLLGDQQHLFSKAPPLMVRLRQSVSSVLLEVLTEQYNHLGFGELNDEIFLYLCIARIVEPTSKLDSIRVFGDLGVRRMILPDAEHRGILLSFRA</sequence>
<gene>
    <name evidence="1" type="ORF">CO051_02475</name>
</gene>
<dbReference type="EMBL" id="PFSC01000065">
    <property type="protein sequence ID" value="PJC32819.1"/>
    <property type="molecule type" value="Genomic_DNA"/>
</dbReference>
<protein>
    <submittedName>
        <fullName evidence="1">Uncharacterized protein</fullName>
    </submittedName>
</protein>
<reference evidence="2" key="1">
    <citation type="submission" date="2017-09" db="EMBL/GenBank/DDBJ databases">
        <title>Depth-based differentiation of microbial function through sediment-hosted aquifers and enrichment of novel symbionts in the deep terrestrial subsurface.</title>
        <authorList>
            <person name="Probst A.J."/>
            <person name="Ladd B."/>
            <person name="Jarett J.K."/>
            <person name="Geller-Mcgrath D.E."/>
            <person name="Sieber C.M.K."/>
            <person name="Emerson J.B."/>
            <person name="Anantharaman K."/>
            <person name="Thomas B.C."/>
            <person name="Malmstrom R."/>
            <person name="Stieglmeier M."/>
            <person name="Klingl A."/>
            <person name="Woyke T."/>
            <person name="Ryan C.M."/>
            <person name="Banfield J.F."/>
        </authorList>
    </citation>
    <scope>NUCLEOTIDE SEQUENCE [LARGE SCALE GENOMIC DNA]</scope>
</reference>
<dbReference type="Proteomes" id="UP000231383">
    <property type="component" value="Unassembled WGS sequence"/>
</dbReference>
<accession>A0A2M8F0K3</accession>
<evidence type="ECO:0000313" key="1">
    <source>
        <dbReference type="EMBL" id="PJC32819.1"/>
    </source>
</evidence>
<evidence type="ECO:0000313" key="2">
    <source>
        <dbReference type="Proteomes" id="UP000231383"/>
    </source>
</evidence>
<name>A0A2M8F0K3_9BACT</name>
<comment type="caution">
    <text evidence="1">The sequence shown here is derived from an EMBL/GenBank/DDBJ whole genome shotgun (WGS) entry which is preliminary data.</text>
</comment>
<organism evidence="1 2">
    <name type="scientific">Candidatus Roizmanbacteria bacterium CG_4_9_14_0_2_um_filter_39_13</name>
    <dbReference type="NCBI Taxonomy" id="1974839"/>
    <lineage>
        <taxon>Bacteria</taxon>
        <taxon>Candidatus Roizmaniibacteriota</taxon>
    </lineage>
</organism>
<dbReference type="AlphaFoldDB" id="A0A2M8F0K3"/>
<proteinExistence type="predicted"/>